<feature type="domain" description="Arb2" evidence="9">
    <location>
        <begin position="441"/>
        <end position="712"/>
    </location>
</feature>
<evidence type="ECO:0000256" key="1">
    <source>
        <dbReference type="ARBA" id="ARBA00004329"/>
    </source>
</evidence>
<evidence type="ECO:0000256" key="7">
    <source>
        <dbReference type="SAM" id="MobiDB-lite"/>
    </source>
</evidence>
<gene>
    <name evidence="10" type="ORF">CBYS24578_00004122</name>
</gene>
<feature type="compositionally biased region" description="Acidic residues" evidence="7">
    <location>
        <begin position="233"/>
        <end position="242"/>
    </location>
</feature>
<comment type="subcellular location">
    <subcellularLocation>
        <location evidence="1">Preautophagosomal structure</location>
    </subcellularLocation>
</comment>
<sequence>MADPTYTIWVRVPIPRGDFVDPPQVSWDSGKDEALWKILSGAAQTEIDCSAESFDVPVDFLLRQVAYITERHASQVRAQVRKATAAAKVGSSAPSPVPGSESAGFRSLRRNSLTARAGGSGAGTPLNASIRPIISRNPSTSTAVLRDAGGSSSPRLGKPNHLGRPAEQSGRRRLSSLPITSTPDPDPDPESPPSPGPAESDSTLTSDDESSPAQSRIIRRPPRFQQQDNSTDYADDEEEESEPAFQPWPSSNKNQTSAQDLTSTLRGDNREKFKRTPKSLGKKPLHHSPSQTSDSDAGSAATGGGMEKSLEQGKPSPLSPRRTAELAGRSPGSKGYSRDGSDGTPSMGSSFSDLDDASVTQSALEEALASHMNRGAGSRFSISQAFRSRYTPTSIIMFRRLPSALPKDADFPADLEKLGFVSSSTALRAPYPLTGQFTNRYYVNDGDEIRSIEDPDYYFKYFLSKNDRVNQRQRFSFNQALENIIHERLTERGLEKIRLPLGTPPSKPHVPIFVDADLKSKKRVIVIFGQMSQDLGVLAGRIANGAGGINTGSMVSVVDTARAETSPGEEAPGLVLANMGQRRWWPEGQRAVTSTGWLATPLPSLVHAGRRHVPEVNDIPGNETGQDHVRCVFDEVLTQMVDKDAVIDIITIDAMTSEEVEKFLDKNWGVWGHRLSSMAFLETLYSVYQLTSQPFKDFLAKRCRSYIVSEQPFDTPIAPPEGIEHRGLQPYGMPVYSSSEPNHVECILITALKPIMSFLHRYAMSPDAENERVIIKAEETEVEQASLEEIEKSWAAAEDDAKPMVAILNQDYLKSEVKAANAWRRFQETGEASIFEEENKEGSRVEPTGTC</sequence>
<evidence type="ECO:0000313" key="10">
    <source>
        <dbReference type="EMBL" id="CAG9996045.1"/>
    </source>
</evidence>
<reference evidence="10" key="1">
    <citation type="submission" date="2021-10" db="EMBL/GenBank/DDBJ databases">
        <authorList>
            <person name="Piombo E."/>
        </authorList>
    </citation>
    <scope>NUCLEOTIDE SEQUENCE</scope>
</reference>
<evidence type="ECO:0000313" key="11">
    <source>
        <dbReference type="Proteomes" id="UP000754883"/>
    </source>
</evidence>
<accession>A0A9N9UQF3</accession>
<dbReference type="OrthoDB" id="421951at2759"/>
<dbReference type="EMBL" id="CABFNO020001536">
    <property type="protein sequence ID" value="CAG9996045.1"/>
    <property type="molecule type" value="Genomic_DNA"/>
</dbReference>
<dbReference type="Pfam" id="PF18388">
    <property type="entry name" value="ATG29_N"/>
    <property type="match status" value="1"/>
</dbReference>
<keyword evidence="4" id="KW-0813">Transport</keyword>
<dbReference type="InterPro" id="IPR053858">
    <property type="entry name" value="Arb2_dom"/>
</dbReference>
<dbReference type="PANTHER" id="PTHR40012">
    <property type="entry name" value="AUTOPHAGY-RELATED PROTEIN 29"/>
    <property type="match status" value="1"/>
</dbReference>
<evidence type="ECO:0000256" key="6">
    <source>
        <dbReference type="ARBA" id="ARBA00023006"/>
    </source>
</evidence>
<dbReference type="PANTHER" id="PTHR40012:SF1">
    <property type="entry name" value="AUTOPHAGY-RELATED PROTEIN 29"/>
    <property type="match status" value="1"/>
</dbReference>
<keyword evidence="6" id="KW-0072">Autophagy</keyword>
<protein>
    <recommendedName>
        <fullName evidence="3">Autophagy-related protein 29</fullName>
    </recommendedName>
</protein>
<name>A0A9N9UQF3_9HYPO</name>
<comment type="caution">
    <text evidence="10">The sequence shown here is derived from an EMBL/GenBank/DDBJ whole genome shotgun (WGS) entry which is preliminary data.</text>
</comment>
<feature type="compositionally biased region" description="Polar residues" evidence="7">
    <location>
        <begin position="248"/>
        <end position="266"/>
    </location>
</feature>
<evidence type="ECO:0000256" key="3">
    <source>
        <dbReference type="ARBA" id="ARBA00013784"/>
    </source>
</evidence>
<dbReference type="GO" id="GO:0000407">
    <property type="term" value="C:phagophore assembly site"/>
    <property type="evidence" value="ECO:0007669"/>
    <property type="project" value="UniProtKB-SubCell"/>
</dbReference>
<dbReference type="InterPro" id="IPR040666">
    <property type="entry name" value="Atg29_N"/>
</dbReference>
<keyword evidence="5" id="KW-0653">Protein transport</keyword>
<keyword evidence="11" id="KW-1185">Reference proteome</keyword>
<evidence type="ECO:0000259" key="8">
    <source>
        <dbReference type="Pfam" id="PF18388"/>
    </source>
</evidence>
<evidence type="ECO:0000259" key="9">
    <source>
        <dbReference type="Pfam" id="PF22749"/>
    </source>
</evidence>
<evidence type="ECO:0000256" key="5">
    <source>
        <dbReference type="ARBA" id="ARBA00022927"/>
    </source>
</evidence>
<dbReference type="GO" id="GO:0015031">
    <property type="term" value="P:protein transport"/>
    <property type="evidence" value="ECO:0007669"/>
    <property type="project" value="UniProtKB-KW"/>
</dbReference>
<dbReference type="Proteomes" id="UP000754883">
    <property type="component" value="Unassembled WGS sequence"/>
</dbReference>
<feature type="region of interest" description="Disordered" evidence="7">
    <location>
        <begin position="115"/>
        <end position="357"/>
    </location>
</feature>
<dbReference type="InterPro" id="IPR039362">
    <property type="entry name" value="ATG29_sf"/>
</dbReference>
<organism evidence="10 11">
    <name type="scientific">Clonostachys byssicola</name>
    <dbReference type="NCBI Taxonomy" id="160290"/>
    <lineage>
        <taxon>Eukaryota</taxon>
        <taxon>Fungi</taxon>
        <taxon>Dikarya</taxon>
        <taxon>Ascomycota</taxon>
        <taxon>Pezizomycotina</taxon>
        <taxon>Sordariomycetes</taxon>
        <taxon>Hypocreomycetidae</taxon>
        <taxon>Hypocreales</taxon>
        <taxon>Bionectriaceae</taxon>
        <taxon>Clonostachys</taxon>
    </lineage>
</organism>
<feature type="region of interest" description="Disordered" evidence="7">
    <location>
        <begin position="87"/>
        <end position="106"/>
    </location>
</feature>
<evidence type="ECO:0000256" key="4">
    <source>
        <dbReference type="ARBA" id="ARBA00022448"/>
    </source>
</evidence>
<feature type="compositionally biased region" description="Polar residues" evidence="7">
    <location>
        <begin position="343"/>
        <end position="357"/>
    </location>
</feature>
<dbReference type="Pfam" id="PF22749">
    <property type="entry name" value="Arb2"/>
    <property type="match status" value="1"/>
</dbReference>
<dbReference type="InterPro" id="IPR039113">
    <property type="entry name" value="ATG29"/>
</dbReference>
<feature type="compositionally biased region" description="Basic residues" evidence="7">
    <location>
        <begin position="272"/>
        <end position="286"/>
    </location>
</feature>
<dbReference type="GO" id="GO:0000045">
    <property type="term" value="P:autophagosome assembly"/>
    <property type="evidence" value="ECO:0007669"/>
    <property type="project" value="InterPro"/>
</dbReference>
<proteinExistence type="inferred from homology"/>
<feature type="compositionally biased region" description="Low complexity" evidence="7">
    <location>
        <begin position="87"/>
        <end position="104"/>
    </location>
</feature>
<feature type="domain" description="Atg29 N-terminal" evidence="8">
    <location>
        <begin position="6"/>
        <end position="50"/>
    </location>
</feature>
<dbReference type="Gene3D" id="1.10.10.2570">
    <property type="match status" value="1"/>
</dbReference>
<dbReference type="AlphaFoldDB" id="A0A9N9UQF3"/>
<evidence type="ECO:0000256" key="2">
    <source>
        <dbReference type="ARBA" id="ARBA00010082"/>
    </source>
</evidence>
<comment type="similarity">
    <text evidence="2">Belongs to the ATG29 family.</text>
</comment>